<gene>
    <name evidence="3" type="ORF">EJ03DRAFT_354912</name>
</gene>
<dbReference type="InterPro" id="IPR050358">
    <property type="entry name" value="RSE1/DDB1/CFT1"/>
</dbReference>
<feature type="domain" description="RSE1/DDB1/CPSF1 first beta-propeller" evidence="1">
    <location>
        <begin position="28"/>
        <end position="438"/>
    </location>
</feature>
<dbReference type="PANTHER" id="PTHR10644">
    <property type="entry name" value="DNA REPAIR/RNA PROCESSING CPSF FAMILY"/>
    <property type="match status" value="1"/>
</dbReference>
<accession>A0A6G1KXM0</accession>
<dbReference type="SUPFAM" id="SSF50998">
    <property type="entry name" value="Quinoprotein alcohol dehydrogenase-like"/>
    <property type="match status" value="1"/>
</dbReference>
<dbReference type="OrthoDB" id="20774at2759"/>
<proteinExistence type="predicted"/>
<dbReference type="Proteomes" id="UP000799436">
    <property type="component" value="Unassembled WGS sequence"/>
</dbReference>
<reference evidence="3" key="1">
    <citation type="journal article" date="2020" name="Stud. Mycol.">
        <title>101 Dothideomycetes genomes: a test case for predicting lifestyles and emergence of pathogens.</title>
        <authorList>
            <person name="Haridas S."/>
            <person name="Albert R."/>
            <person name="Binder M."/>
            <person name="Bloem J."/>
            <person name="Labutti K."/>
            <person name="Salamov A."/>
            <person name="Andreopoulos B."/>
            <person name="Baker S."/>
            <person name="Barry K."/>
            <person name="Bills G."/>
            <person name="Bluhm B."/>
            <person name="Cannon C."/>
            <person name="Castanera R."/>
            <person name="Culley D."/>
            <person name="Daum C."/>
            <person name="Ezra D."/>
            <person name="Gonzalez J."/>
            <person name="Henrissat B."/>
            <person name="Kuo A."/>
            <person name="Liang C."/>
            <person name="Lipzen A."/>
            <person name="Lutzoni F."/>
            <person name="Magnuson J."/>
            <person name="Mondo S."/>
            <person name="Nolan M."/>
            <person name="Ohm R."/>
            <person name="Pangilinan J."/>
            <person name="Park H.-J."/>
            <person name="Ramirez L."/>
            <person name="Alfaro M."/>
            <person name="Sun H."/>
            <person name="Tritt A."/>
            <person name="Yoshinaga Y."/>
            <person name="Zwiers L.-H."/>
            <person name="Turgeon B."/>
            <person name="Goodwin S."/>
            <person name="Spatafora J."/>
            <person name="Crous P."/>
            <person name="Grigoriev I."/>
        </authorList>
    </citation>
    <scope>NUCLEOTIDE SEQUENCE</scope>
    <source>
        <strain evidence="3">CBS 116005</strain>
    </source>
</reference>
<keyword evidence="4" id="KW-1185">Reference proteome</keyword>
<dbReference type="InterPro" id="IPR011047">
    <property type="entry name" value="Quinoprotein_ADH-like_sf"/>
</dbReference>
<dbReference type="InterPro" id="IPR015943">
    <property type="entry name" value="WD40/YVTN_repeat-like_dom_sf"/>
</dbReference>
<evidence type="ECO:0000313" key="3">
    <source>
        <dbReference type="EMBL" id="KAF2765391.1"/>
    </source>
</evidence>
<evidence type="ECO:0000313" key="4">
    <source>
        <dbReference type="Proteomes" id="UP000799436"/>
    </source>
</evidence>
<dbReference type="Pfam" id="PF10433">
    <property type="entry name" value="Beta-prop_RSE1_1st"/>
    <property type="match status" value="1"/>
</dbReference>
<dbReference type="Pfam" id="PF23726">
    <property type="entry name" value="Beta-prop_RSE1_2nd"/>
    <property type="match status" value="1"/>
</dbReference>
<dbReference type="InterPro" id="IPR058543">
    <property type="entry name" value="Beta-prop_RSE1/DDB1/CPSF1_2nd"/>
</dbReference>
<organism evidence="3 4">
    <name type="scientific">Teratosphaeria nubilosa</name>
    <dbReference type="NCBI Taxonomy" id="161662"/>
    <lineage>
        <taxon>Eukaryota</taxon>
        <taxon>Fungi</taxon>
        <taxon>Dikarya</taxon>
        <taxon>Ascomycota</taxon>
        <taxon>Pezizomycotina</taxon>
        <taxon>Dothideomycetes</taxon>
        <taxon>Dothideomycetidae</taxon>
        <taxon>Mycosphaerellales</taxon>
        <taxon>Teratosphaeriaceae</taxon>
        <taxon>Teratosphaeria</taxon>
    </lineage>
</organism>
<dbReference type="EMBL" id="ML995893">
    <property type="protein sequence ID" value="KAF2765391.1"/>
    <property type="molecule type" value="Genomic_DNA"/>
</dbReference>
<protein>
    <submittedName>
        <fullName evidence="3">Uncharacterized protein</fullName>
    </submittedName>
</protein>
<evidence type="ECO:0000259" key="2">
    <source>
        <dbReference type="Pfam" id="PF23726"/>
    </source>
</evidence>
<sequence>MATVEVVKNHISAQKLGILTKTIIEPSVVKWVLHARLRSRWRNDVVFIGEDFIHVKHVGHDGHLEHIAFKNDFDARIKAASVLCLDLDTRESEDYHGLKLEDGSPSDSSGSLPHDLLVLTLDSPDDILFICIQNDDHGRPHFKRQSRPIPRAESLVFQPGYHLAVDPQSRAMAVAAHQQELVIYSITDLSRVRERLRMNDPDWSPTSTERQIQVSGVIQHMDFLIPSDDDPGRVILLLVVVQNCTTKAMWLDWLHSSDLKDVQVHPMQALDASNTSTNLLIPLRNTAFILTNGNVFKLWKDLLSGSLTCTEKSLEVEARHAGSSPMQPLWVSWCRPQRTRASRREYDCIYLVREDGFVYYLHINSPESIFSSAAGHFECHVDTAFASLSDSDPDADILAVAGNMSTGRLVSIGRWPSLGRNIELTYRESTTMDLIESMPNWTPVTDLLAMPSRHTPHRPVRGFRPGLYVTSGRQPYGAIAELRSGFEARLSTYFKLDELHSVNDTWALPLLADGSILVFLSFPSATRVLNVSADGNEIQELPDDACPAWDLSKATLAAAATPDGRLIHVSTSQITVTSGMEDNWEDTRRLIVHEETTIIGAAILSEQSVVVTIESDAQTPKLHCTRFAMDDEAADSEARGTAMHLEGEPTATAAAVTPSGIIAVVASYDGKVQLFQAMLDCSALRSIDQSVLPPAPAGPGMCDHLVILRSGSGEDLLLVCGLRDGRVFCQKIEPADTAVGLGATHTFDFAQSTVRLTTLQQFPSAVCAMSGTEICMIKWTGPGADDLDINRIWVSDQARLDLSQGTVAAIAQMPSSDLLASPLLADAVVLVSEDEFQVTILQKTPTVVPRQIPVNGTPTRMLYAERQQCLVVASTKTEALPDMRRKIWPVIDFITVRNAGVACTYDLQPGERVYSLLEWNYKSSDDKTYSFVLIGSSYRRRSVGMGGRIRFLQQSGRDASEVREGHVEKFDAPVFSLAIFDELTYVVCYGESVALFRFQQAAKKWRQLCEPFKLLSPGVYVTVTNPLIFISAATDSLVTLRLDAYEDEGDTVYELTCLRSGPRADRLTSHLIVRPNLPGGFTRTNLALLATREQSIVGITCDSPANTVLNHATSADLLFEVDLPRSITRLRQSDLRPRWKSGPPDGVIVDNIIGSAPDGALFGIALLDKRLWKRLSWLQRLCEWDTEISPHSHQTPPYCASNDSYAGDDRPLPIGLAAGEDGDHQVLLRTHVPKRNDKHINGDILVRLLERGGSEKLKRMIIEAAERSDRAGEWIADHMEDELGAVDEIIDILGSLLDCWI</sequence>
<evidence type="ECO:0000259" key="1">
    <source>
        <dbReference type="Pfam" id="PF10433"/>
    </source>
</evidence>
<feature type="domain" description="RSE1/DDB1/CPSF1 second beta-propeller" evidence="2">
    <location>
        <begin position="498"/>
        <end position="733"/>
    </location>
</feature>
<name>A0A6G1KXM0_9PEZI</name>
<dbReference type="InterPro" id="IPR018846">
    <property type="entry name" value="Beta-prop_RSE1/DDB1/CPSF1_1st"/>
</dbReference>
<dbReference type="Gene3D" id="2.130.10.10">
    <property type="entry name" value="YVTN repeat-like/Quinoprotein amine dehydrogenase"/>
    <property type="match status" value="2"/>
</dbReference>